<dbReference type="KEGG" id="psoj:PHYSODRAFT_246310"/>
<dbReference type="RefSeq" id="XP_009516362.1">
    <property type="nucleotide sequence ID" value="XM_009518067.1"/>
</dbReference>
<dbReference type="EMBL" id="JH159151">
    <property type="protein sequence ID" value="EGZ29087.1"/>
    <property type="molecule type" value="Genomic_DNA"/>
</dbReference>
<protein>
    <recommendedName>
        <fullName evidence="3">Protein kinase domain-containing protein</fullName>
    </recommendedName>
</protein>
<accession>G4YGH4</accession>
<organism evidence="1 2">
    <name type="scientific">Phytophthora sojae (strain P6497)</name>
    <name type="common">Soybean stem and root rot agent</name>
    <name type="synonym">Phytophthora megasperma f. sp. glycines</name>
    <dbReference type="NCBI Taxonomy" id="1094619"/>
    <lineage>
        <taxon>Eukaryota</taxon>
        <taxon>Sar</taxon>
        <taxon>Stramenopiles</taxon>
        <taxon>Oomycota</taxon>
        <taxon>Peronosporomycetes</taxon>
        <taxon>Peronosporales</taxon>
        <taxon>Peronosporaceae</taxon>
        <taxon>Phytophthora</taxon>
    </lineage>
</organism>
<dbReference type="InParanoid" id="G4YGH4"/>
<sequence length="286" mass="32810">MPKIADLVVPEAGRISDVLPRVRSLCRDVEETTSVCEHLHRRLVEICDEPLKREKNGDFHHRTLWTSIVYRVVEYWTIVNDLLQINQDVTKVFELCGISSKSSWRDEWDDDVSSMKEVIAATARDNAAVLRDMQDPRVQREALLTPKFEMEQRAARHDERIILLMKSIQATIALASKTPEAPLPPCPVKWRLNPSHSPADPMDLYWGPGTKVVVKRFLVKDQAIDQRAQLKIEKEMNIWYQLNLLNVIKMFGASHVSSPPFIAYEDAVNGDLGVFLIRLTPWFPTS</sequence>
<dbReference type="InterPro" id="IPR011009">
    <property type="entry name" value="Kinase-like_dom_sf"/>
</dbReference>
<evidence type="ECO:0008006" key="3">
    <source>
        <dbReference type="Google" id="ProtNLM"/>
    </source>
</evidence>
<name>G4YGH4_PHYSP</name>
<keyword evidence="2" id="KW-1185">Reference proteome</keyword>
<reference evidence="1 2" key="1">
    <citation type="journal article" date="2006" name="Science">
        <title>Phytophthora genome sequences uncover evolutionary origins and mechanisms of pathogenesis.</title>
        <authorList>
            <person name="Tyler B.M."/>
            <person name="Tripathy S."/>
            <person name="Zhang X."/>
            <person name="Dehal P."/>
            <person name="Jiang R.H."/>
            <person name="Aerts A."/>
            <person name="Arredondo F.D."/>
            <person name="Baxter L."/>
            <person name="Bensasson D."/>
            <person name="Beynon J.L."/>
            <person name="Chapman J."/>
            <person name="Damasceno C.M."/>
            <person name="Dorrance A.E."/>
            <person name="Dou D."/>
            <person name="Dickerman A.W."/>
            <person name="Dubchak I.L."/>
            <person name="Garbelotto M."/>
            <person name="Gijzen M."/>
            <person name="Gordon S.G."/>
            <person name="Govers F."/>
            <person name="Grunwald N.J."/>
            <person name="Huang W."/>
            <person name="Ivors K.L."/>
            <person name="Jones R.W."/>
            <person name="Kamoun S."/>
            <person name="Krampis K."/>
            <person name="Lamour K.H."/>
            <person name="Lee M.K."/>
            <person name="McDonald W.H."/>
            <person name="Medina M."/>
            <person name="Meijer H.J."/>
            <person name="Nordberg E.K."/>
            <person name="Maclean D.J."/>
            <person name="Ospina-Giraldo M.D."/>
            <person name="Morris P.F."/>
            <person name="Phuntumart V."/>
            <person name="Putnam N.H."/>
            <person name="Rash S."/>
            <person name="Rose J.K."/>
            <person name="Sakihama Y."/>
            <person name="Salamov A.A."/>
            <person name="Savidor A."/>
            <person name="Scheuring C.F."/>
            <person name="Smith B.M."/>
            <person name="Sobral B.W."/>
            <person name="Terry A."/>
            <person name="Torto-Alalibo T.A."/>
            <person name="Win J."/>
            <person name="Xu Z."/>
            <person name="Zhang H."/>
            <person name="Grigoriev I.V."/>
            <person name="Rokhsar D.S."/>
            <person name="Boore J.L."/>
        </authorList>
    </citation>
    <scope>NUCLEOTIDE SEQUENCE [LARGE SCALE GENOMIC DNA]</scope>
    <source>
        <strain evidence="1 2">P6497</strain>
    </source>
</reference>
<gene>
    <name evidence="1" type="ORF">PHYSODRAFT_246310</name>
</gene>
<proteinExistence type="predicted"/>
<evidence type="ECO:0000313" key="2">
    <source>
        <dbReference type="Proteomes" id="UP000002640"/>
    </source>
</evidence>
<evidence type="ECO:0000313" key="1">
    <source>
        <dbReference type="EMBL" id="EGZ29087.1"/>
    </source>
</evidence>
<dbReference type="GeneID" id="20637588"/>
<dbReference type="AlphaFoldDB" id="G4YGH4"/>
<dbReference type="Gene3D" id="1.10.510.10">
    <property type="entry name" value="Transferase(Phosphotransferase) domain 1"/>
    <property type="match status" value="1"/>
</dbReference>
<dbReference type="Proteomes" id="UP000002640">
    <property type="component" value="Unassembled WGS sequence"/>
</dbReference>
<dbReference type="SUPFAM" id="SSF56112">
    <property type="entry name" value="Protein kinase-like (PK-like)"/>
    <property type="match status" value="1"/>
</dbReference>